<evidence type="ECO:0000256" key="3">
    <source>
        <dbReference type="ARBA" id="ARBA00023186"/>
    </source>
</evidence>
<dbReference type="GO" id="GO:0005524">
    <property type="term" value="F:ATP binding"/>
    <property type="evidence" value="ECO:0007669"/>
    <property type="project" value="UniProtKB-KW"/>
</dbReference>
<dbReference type="PANTHER" id="PTHR45639">
    <property type="entry name" value="HSC70CB, ISOFORM G-RELATED"/>
    <property type="match status" value="1"/>
</dbReference>
<evidence type="ECO:0000256" key="5">
    <source>
        <dbReference type="SAM" id="MobiDB-lite"/>
    </source>
</evidence>
<dbReference type="AlphaFoldDB" id="A0AAV1AIX9"/>
<organism evidence="6 7">
    <name type="scientific">Vicia faba</name>
    <name type="common">Broad bean</name>
    <name type="synonym">Faba vulgaris</name>
    <dbReference type="NCBI Taxonomy" id="3906"/>
    <lineage>
        <taxon>Eukaryota</taxon>
        <taxon>Viridiplantae</taxon>
        <taxon>Streptophyta</taxon>
        <taxon>Embryophyta</taxon>
        <taxon>Tracheophyta</taxon>
        <taxon>Spermatophyta</taxon>
        <taxon>Magnoliopsida</taxon>
        <taxon>eudicotyledons</taxon>
        <taxon>Gunneridae</taxon>
        <taxon>Pentapetalae</taxon>
        <taxon>rosids</taxon>
        <taxon>fabids</taxon>
        <taxon>Fabales</taxon>
        <taxon>Fabaceae</taxon>
        <taxon>Papilionoideae</taxon>
        <taxon>50 kb inversion clade</taxon>
        <taxon>NPAAA clade</taxon>
        <taxon>Hologalegina</taxon>
        <taxon>IRL clade</taxon>
        <taxon>Fabeae</taxon>
        <taxon>Vicia</taxon>
    </lineage>
</organism>
<keyword evidence="3" id="KW-0143">Chaperone</keyword>
<evidence type="ECO:0000313" key="7">
    <source>
        <dbReference type="Proteomes" id="UP001157006"/>
    </source>
</evidence>
<feature type="coiled-coil region" evidence="4">
    <location>
        <begin position="72"/>
        <end position="113"/>
    </location>
</feature>
<dbReference type="GO" id="GO:0034663">
    <property type="term" value="C:endoplasmic reticulum chaperone complex"/>
    <property type="evidence" value="ECO:0007669"/>
    <property type="project" value="TreeGrafter"/>
</dbReference>
<name>A0AAV1AIX9_VICFA</name>
<dbReference type="GO" id="GO:0140662">
    <property type="term" value="F:ATP-dependent protein folding chaperone"/>
    <property type="evidence" value="ECO:0007669"/>
    <property type="project" value="InterPro"/>
</dbReference>
<dbReference type="EMBL" id="OX451739">
    <property type="protein sequence ID" value="CAI8609533.1"/>
    <property type="molecule type" value="Genomic_DNA"/>
</dbReference>
<evidence type="ECO:0000256" key="2">
    <source>
        <dbReference type="ARBA" id="ARBA00022840"/>
    </source>
</evidence>
<evidence type="ECO:0000256" key="1">
    <source>
        <dbReference type="ARBA" id="ARBA00022741"/>
    </source>
</evidence>
<proteinExistence type="predicted"/>
<sequence length="302" mass="33328">MIARIRKSVTESHNSTKPAVGEVDTNPPIQSVKDVVYLFDEGVFSGENPIVKKSKSKSYSAVEGVWAKETKLHVAQKERNQIKVQLKNAETTKAEVLEELEKAKTTVMDLKQNIEVLTEPRGIAIQATEAAKESSERYESIIIELDRHLDADEAIVLGAALHAANISDGIKLNRKLGMVDGSLYKFVIELSGVDLPKSECSRQLLVPKMKKLPSKMFISIIHDKDFEVSIAYESKHLLPPGITSPLNAQYQISGLADASGKYSSRNLLSPIKAIVHFSLSRSEVLSLDRANTVVEITECKDC</sequence>
<accession>A0AAV1AIX9</accession>
<keyword evidence="1" id="KW-0547">Nucleotide-binding</keyword>
<keyword evidence="4" id="KW-0175">Coiled coil</keyword>
<dbReference type="Gene3D" id="2.60.34.10">
    <property type="entry name" value="Substrate Binding Domain Of DNAk, Chain A, domain 1"/>
    <property type="match status" value="1"/>
</dbReference>
<dbReference type="PANTHER" id="PTHR45639:SF3">
    <property type="entry name" value="HYPOXIA UP-REGULATED PROTEIN 1"/>
    <property type="match status" value="1"/>
</dbReference>
<gene>
    <name evidence="6" type="ORF">VFH_IV137880</name>
</gene>
<keyword evidence="7" id="KW-1185">Reference proteome</keyword>
<dbReference type="InterPro" id="IPR029047">
    <property type="entry name" value="HSP70_peptide-bd_sf"/>
</dbReference>
<evidence type="ECO:0000256" key="4">
    <source>
        <dbReference type="SAM" id="Coils"/>
    </source>
</evidence>
<protein>
    <submittedName>
        <fullName evidence="6">Uncharacterized protein</fullName>
    </submittedName>
</protein>
<dbReference type="GO" id="GO:0030968">
    <property type="term" value="P:endoplasmic reticulum unfolded protein response"/>
    <property type="evidence" value="ECO:0007669"/>
    <property type="project" value="TreeGrafter"/>
</dbReference>
<dbReference type="Proteomes" id="UP001157006">
    <property type="component" value="Chromosome 4"/>
</dbReference>
<dbReference type="InterPro" id="IPR013126">
    <property type="entry name" value="Hsp_70_fam"/>
</dbReference>
<reference evidence="6 7" key="1">
    <citation type="submission" date="2023-01" db="EMBL/GenBank/DDBJ databases">
        <authorList>
            <person name="Kreplak J."/>
        </authorList>
    </citation>
    <scope>NUCLEOTIDE SEQUENCE [LARGE SCALE GENOMIC DNA]</scope>
</reference>
<keyword evidence="2" id="KW-0067">ATP-binding</keyword>
<feature type="region of interest" description="Disordered" evidence="5">
    <location>
        <begin position="1"/>
        <end position="26"/>
    </location>
</feature>
<evidence type="ECO:0000313" key="6">
    <source>
        <dbReference type="EMBL" id="CAI8609533.1"/>
    </source>
</evidence>